<comment type="subunit">
    <text evidence="6">Component of the cohesin complex.</text>
</comment>
<gene>
    <name evidence="10" type="ORF">EJB05_38983</name>
</gene>
<evidence type="ECO:0000256" key="7">
    <source>
        <dbReference type="SAM" id="MobiDB-lite"/>
    </source>
</evidence>
<comment type="caution">
    <text evidence="10">The sequence shown here is derived from an EMBL/GenBank/DDBJ whole genome shotgun (WGS) entry which is preliminary data.</text>
</comment>
<evidence type="ECO:0000313" key="10">
    <source>
        <dbReference type="EMBL" id="TVU15462.1"/>
    </source>
</evidence>
<evidence type="ECO:0000256" key="4">
    <source>
        <dbReference type="ARBA" id="ARBA00022829"/>
    </source>
</evidence>
<evidence type="ECO:0000259" key="8">
    <source>
        <dbReference type="Pfam" id="PF04824"/>
    </source>
</evidence>
<dbReference type="Gene3D" id="1.10.10.580">
    <property type="entry name" value="Structural maintenance of chromosome 1. Chain E"/>
    <property type="match status" value="1"/>
</dbReference>
<dbReference type="FunFam" id="1.10.10.580:FF:000002">
    <property type="entry name" value="Sister chromatid cohesion 1 protein 4"/>
    <property type="match status" value="1"/>
</dbReference>
<dbReference type="PANTHER" id="PTHR12585:SF73">
    <property type="entry name" value="SISTER CHROMATID COHESION 1 PROTEIN 2"/>
    <property type="match status" value="1"/>
</dbReference>
<feature type="compositionally biased region" description="Basic and acidic residues" evidence="7">
    <location>
        <begin position="657"/>
        <end position="671"/>
    </location>
</feature>
<evidence type="ECO:0000256" key="3">
    <source>
        <dbReference type="ARBA" id="ARBA00022776"/>
    </source>
</evidence>
<dbReference type="AlphaFoldDB" id="A0A5J9TVN2"/>
<dbReference type="InterPro" id="IPR036390">
    <property type="entry name" value="WH_DNA-bd_sf"/>
</dbReference>
<feature type="domain" description="Rad21/Rec8-like protein C-terminal eukaryotic" evidence="8">
    <location>
        <begin position="774"/>
        <end position="826"/>
    </location>
</feature>
<keyword evidence="4" id="KW-0159">Chromosome partition</keyword>
<accession>A0A5J9TVN2</accession>
<comment type="similarity">
    <text evidence="2">Belongs to the rad21 family.</text>
</comment>
<dbReference type="GO" id="GO:0007062">
    <property type="term" value="P:sister chromatid cohesion"/>
    <property type="evidence" value="ECO:0007669"/>
    <property type="project" value="InterPro"/>
</dbReference>
<comment type="subcellular location">
    <subcellularLocation>
        <location evidence="1">Nucleus</location>
    </subcellularLocation>
</comment>
<evidence type="ECO:0008006" key="12">
    <source>
        <dbReference type="Google" id="ProtNLM"/>
    </source>
</evidence>
<dbReference type="CDD" id="cd21793">
    <property type="entry name" value="Rad21_Rec8_M_AtSYN1-like"/>
    <property type="match status" value="1"/>
</dbReference>
<feature type="compositionally biased region" description="Basic and acidic residues" evidence="7">
    <location>
        <begin position="635"/>
        <end position="649"/>
    </location>
</feature>
<dbReference type="InterPro" id="IPR006909">
    <property type="entry name" value="Rad21/Rec8_C_eu"/>
</dbReference>
<evidence type="ECO:0000256" key="2">
    <source>
        <dbReference type="ARBA" id="ARBA00009870"/>
    </source>
</evidence>
<organism evidence="10 11">
    <name type="scientific">Eragrostis curvula</name>
    <name type="common">weeping love grass</name>
    <dbReference type="NCBI Taxonomy" id="38414"/>
    <lineage>
        <taxon>Eukaryota</taxon>
        <taxon>Viridiplantae</taxon>
        <taxon>Streptophyta</taxon>
        <taxon>Embryophyta</taxon>
        <taxon>Tracheophyta</taxon>
        <taxon>Spermatophyta</taxon>
        <taxon>Magnoliopsida</taxon>
        <taxon>Liliopsida</taxon>
        <taxon>Poales</taxon>
        <taxon>Poaceae</taxon>
        <taxon>PACMAD clade</taxon>
        <taxon>Chloridoideae</taxon>
        <taxon>Eragrostideae</taxon>
        <taxon>Eragrostidinae</taxon>
        <taxon>Eragrostis</taxon>
    </lineage>
</organism>
<keyword evidence="3" id="KW-0498">Mitosis</keyword>
<keyword evidence="11" id="KW-1185">Reference proteome</keyword>
<name>A0A5J9TVN2_9POAL</name>
<feature type="compositionally biased region" description="Polar residues" evidence="7">
    <location>
        <begin position="92"/>
        <end position="102"/>
    </location>
</feature>
<evidence type="ECO:0000256" key="6">
    <source>
        <dbReference type="ARBA" id="ARBA00064543"/>
    </source>
</evidence>
<feature type="compositionally biased region" description="Polar residues" evidence="7">
    <location>
        <begin position="397"/>
        <end position="406"/>
    </location>
</feature>
<feature type="compositionally biased region" description="Basic and acidic residues" evidence="7">
    <location>
        <begin position="380"/>
        <end position="391"/>
    </location>
</feature>
<dbReference type="SUPFAM" id="SSF46785">
    <property type="entry name" value="Winged helix' DNA-binding domain"/>
    <property type="match status" value="1"/>
</dbReference>
<dbReference type="EMBL" id="RWGY01000031">
    <property type="protein sequence ID" value="TVU15462.1"/>
    <property type="molecule type" value="Genomic_DNA"/>
</dbReference>
<keyword evidence="3" id="KW-0131">Cell cycle</keyword>
<proteinExistence type="inferred from homology"/>
<sequence>MSCSKWLLNKKGPLATVWVAAFRRVEALTRDEVASTDIVASVDKILNDVESPQRILALLLLGIVKIYSRKVEYIYLDCNKLIETERFTEPSTSTGRSMQRVQKQVKKAVRSGRRQDTTKVKESFHAVRTTEISGPISSEGFSLRTETEIIVQTSIVVREARVSVDVPAFTRPERFELDSFDLGIAEDVDDDDHHQSGRQEISLEDDRHHAPFLYESYQRATCSYAVDAACIMPEYIPLPPEVIGAIDEVNNILELSTQWHEPERENQNADSVWFTPVKDVLPPEKMETMAEVNMDKDVCTTSSILLPESQEQRISENVLENMTSASLAANYPTTTEESENGLFLGKSNPGSPVGGFQEHEIEENELLVKSNTGPPVGGFQEREAEEHETLERPVLSCKTQSITDLSPATPEPLPEGIPGPPLSPMVRTPANIEKRQGTKKRKKGFFNKDDFLPTEKKEKRPRRRLMFPMLDEVIVLPNSMVRDALTDTSDLIRRRKKAPNTYLDIWKTAKIGSLPDNLMDPLIPYQTVYLASITTVEAPESSCGEPVKARRRLSYKFSESSRSCMDAGATERETLPDEPRIRKLGEPINFESTVGCYTESGYFQDDACGRNDDIAKEKGIPVNRDESSSVVPPDDTAKEKGIPVNRDESSSVVPSDDTAKEKGIPVNRDESSSVVPSDDTAKEKGIPVNRDESSSVVPSDDTAKEKGIPVNIDESVSTPLHNEALYVALDNIDEDTPMDEENTRNEGLLSSARTRKVAGFLHQWFQDLNSKQGNNSLSLNRALEGKEKRTSALFFYETLVLKSRGLIDVNQEKPYEDIMLSRTPQFEAELQRPSSGN</sequence>
<feature type="region of interest" description="Disordered" evidence="7">
    <location>
        <begin position="365"/>
        <end position="426"/>
    </location>
</feature>
<evidence type="ECO:0000259" key="9">
    <source>
        <dbReference type="Pfam" id="PF04825"/>
    </source>
</evidence>
<feature type="compositionally biased region" description="Pro residues" evidence="7">
    <location>
        <begin position="409"/>
        <end position="423"/>
    </location>
</feature>
<feature type="compositionally biased region" description="Basic and acidic residues" evidence="7">
    <location>
        <begin position="618"/>
        <end position="627"/>
    </location>
</feature>
<dbReference type="Proteomes" id="UP000324897">
    <property type="component" value="Unassembled WGS sequence"/>
</dbReference>
<keyword evidence="5" id="KW-0539">Nucleus</keyword>
<dbReference type="InterPro" id="IPR039781">
    <property type="entry name" value="Rad21/Rec8-like"/>
</dbReference>
<dbReference type="GO" id="GO:0005634">
    <property type="term" value="C:nucleus"/>
    <property type="evidence" value="ECO:0007669"/>
    <property type="project" value="UniProtKB-SubCell"/>
</dbReference>
<dbReference type="InterPro" id="IPR023093">
    <property type="entry name" value="ScpA-like_C"/>
</dbReference>
<evidence type="ECO:0000313" key="11">
    <source>
        <dbReference type="Proteomes" id="UP000324897"/>
    </source>
</evidence>
<dbReference type="Pfam" id="PF04825">
    <property type="entry name" value="Rad21_Rec8_N"/>
    <property type="match status" value="1"/>
</dbReference>
<dbReference type="GO" id="GO:0008278">
    <property type="term" value="C:cohesin complex"/>
    <property type="evidence" value="ECO:0007669"/>
    <property type="project" value="InterPro"/>
</dbReference>
<dbReference type="GO" id="GO:0003682">
    <property type="term" value="F:chromatin binding"/>
    <property type="evidence" value="ECO:0007669"/>
    <property type="project" value="TreeGrafter"/>
</dbReference>
<dbReference type="PANTHER" id="PTHR12585">
    <property type="entry name" value="SCC1 / RAD21 FAMILY MEMBER"/>
    <property type="match status" value="1"/>
</dbReference>
<feature type="region of interest" description="Disordered" evidence="7">
    <location>
        <begin position="92"/>
        <end position="112"/>
    </location>
</feature>
<feature type="domain" description="Rad21/Rec8-like protein N-terminal" evidence="9">
    <location>
        <begin position="1"/>
        <end position="86"/>
    </location>
</feature>
<feature type="compositionally biased region" description="Basic residues" evidence="7">
    <location>
        <begin position="103"/>
        <end position="112"/>
    </location>
</feature>
<dbReference type="Pfam" id="PF04824">
    <property type="entry name" value="Rad21_Rec8"/>
    <property type="match status" value="1"/>
</dbReference>
<reference evidence="10 11" key="1">
    <citation type="journal article" date="2019" name="Sci. Rep.">
        <title>A high-quality genome of Eragrostis curvula grass provides insights into Poaceae evolution and supports new strategies to enhance forage quality.</title>
        <authorList>
            <person name="Carballo J."/>
            <person name="Santos B.A.C.M."/>
            <person name="Zappacosta D."/>
            <person name="Garbus I."/>
            <person name="Selva J.P."/>
            <person name="Gallo C.A."/>
            <person name="Diaz A."/>
            <person name="Albertini E."/>
            <person name="Caccamo M."/>
            <person name="Echenique V."/>
        </authorList>
    </citation>
    <scope>NUCLEOTIDE SEQUENCE [LARGE SCALE GENOMIC DNA]</scope>
    <source>
        <strain evidence="11">cv. Victoria</strain>
        <tissue evidence="10">Leaf</tissue>
    </source>
</reference>
<dbReference type="InterPro" id="IPR006910">
    <property type="entry name" value="Rad21_Rec8_N"/>
</dbReference>
<evidence type="ECO:0000256" key="1">
    <source>
        <dbReference type="ARBA" id="ARBA00004123"/>
    </source>
</evidence>
<protein>
    <recommendedName>
        <fullName evidence="12">Rad21/Rec8-like protein N-terminal domain-containing protein</fullName>
    </recommendedName>
</protein>
<feature type="compositionally biased region" description="Basic and acidic residues" evidence="7">
    <location>
        <begin position="679"/>
        <end position="693"/>
    </location>
</feature>
<feature type="region of interest" description="Disordered" evidence="7">
    <location>
        <begin position="618"/>
        <end position="715"/>
    </location>
</feature>
<dbReference type="GO" id="GO:0007059">
    <property type="term" value="P:chromosome segregation"/>
    <property type="evidence" value="ECO:0007669"/>
    <property type="project" value="UniProtKB-KW"/>
</dbReference>
<dbReference type="Gramene" id="TVU15462">
    <property type="protein sequence ID" value="TVU15462"/>
    <property type="gene ID" value="EJB05_38983"/>
</dbReference>
<evidence type="ECO:0000256" key="5">
    <source>
        <dbReference type="ARBA" id="ARBA00023242"/>
    </source>
</evidence>
<dbReference type="GO" id="GO:1990414">
    <property type="term" value="P:replication-born double-strand break repair via sister chromatid exchange"/>
    <property type="evidence" value="ECO:0007669"/>
    <property type="project" value="TreeGrafter"/>
</dbReference>
<keyword evidence="3" id="KW-0132">Cell division</keyword>
<dbReference type="OrthoDB" id="10071381at2759"/>